<dbReference type="GO" id="GO:0005835">
    <property type="term" value="C:fatty acid synthase complex"/>
    <property type="evidence" value="ECO:0007669"/>
    <property type="project" value="InterPro"/>
</dbReference>
<evidence type="ECO:0000313" key="2">
    <source>
        <dbReference type="EMBL" id="KNC85647.1"/>
    </source>
</evidence>
<dbReference type="SUPFAM" id="SSF54637">
    <property type="entry name" value="Thioesterase/thiol ester dehydrase-isomerase"/>
    <property type="match status" value="2"/>
</dbReference>
<dbReference type="GO" id="GO:0006633">
    <property type="term" value="P:fatty acid biosynthetic process"/>
    <property type="evidence" value="ECO:0007669"/>
    <property type="project" value="InterPro"/>
</dbReference>
<dbReference type="InterPro" id="IPR029069">
    <property type="entry name" value="HotDog_dom_sf"/>
</dbReference>
<organism evidence="2 3">
    <name type="scientific">Sphaeroforma arctica JP610</name>
    <dbReference type="NCBI Taxonomy" id="667725"/>
    <lineage>
        <taxon>Eukaryota</taxon>
        <taxon>Ichthyosporea</taxon>
        <taxon>Ichthyophonida</taxon>
        <taxon>Sphaeroforma</taxon>
    </lineage>
</organism>
<reference evidence="2 3" key="1">
    <citation type="submission" date="2011-02" db="EMBL/GenBank/DDBJ databases">
        <title>The Genome Sequence of Sphaeroforma arctica JP610.</title>
        <authorList>
            <consortium name="The Broad Institute Genome Sequencing Platform"/>
            <person name="Russ C."/>
            <person name="Cuomo C."/>
            <person name="Young S.K."/>
            <person name="Zeng Q."/>
            <person name="Gargeya S."/>
            <person name="Alvarado L."/>
            <person name="Berlin A."/>
            <person name="Chapman S.B."/>
            <person name="Chen Z."/>
            <person name="Freedman E."/>
            <person name="Gellesch M."/>
            <person name="Goldberg J."/>
            <person name="Griggs A."/>
            <person name="Gujja S."/>
            <person name="Heilman E."/>
            <person name="Heiman D."/>
            <person name="Howarth C."/>
            <person name="Mehta T."/>
            <person name="Neiman D."/>
            <person name="Pearson M."/>
            <person name="Roberts A."/>
            <person name="Saif S."/>
            <person name="Shea T."/>
            <person name="Shenoy N."/>
            <person name="Sisk P."/>
            <person name="Stolte C."/>
            <person name="Sykes S."/>
            <person name="White J."/>
            <person name="Yandava C."/>
            <person name="Burger G."/>
            <person name="Gray M.W."/>
            <person name="Holland P.W.H."/>
            <person name="King N."/>
            <person name="Lang F.B.F."/>
            <person name="Roger A.J."/>
            <person name="Ruiz-Trillo I."/>
            <person name="Haas B."/>
            <person name="Nusbaum C."/>
            <person name="Birren B."/>
        </authorList>
    </citation>
    <scope>NUCLEOTIDE SEQUENCE [LARGE SCALE GENOMIC DNA]</scope>
    <source>
        <strain evidence="2 3">JP610</strain>
    </source>
</reference>
<proteinExistence type="predicted"/>
<dbReference type="OrthoDB" id="533830at2759"/>
<gene>
    <name evidence="2" type="ORF">SARC_02168</name>
</gene>
<dbReference type="InterPro" id="IPR002539">
    <property type="entry name" value="MaoC-like_dom"/>
</dbReference>
<dbReference type="PRINTS" id="PR01483">
    <property type="entry name" value="FASYNTHASE"/>
</dbReference>
<dbReference type="GO" id="GO:0004312">
    <property type="term" value="F:fatty acid synthase activity"/>
    <property type="evidence" value="ECO:0007669"/>
    <property type="project" value="InterPro"/>
</dbReference>
<dbReference type="Proteomes" id="UP000054560">
    <property type="component" value="Unassembled WGS sequence"/>
</dbReference>
<dbReference type="InterPro" id="IPR003965">
    <property type="entry name" value="Fatty_acid_synthase"/>
</dbReference>
<sequence length="320" mass="35503">MLWSLFMCIVYIALVTVAAGYIFGVPVAIRAYGKAAIASVSKRGWKKKVQSEDFKLSSTITNEFEWTPDAGNLAAYSKVLGVQAKCIEKFGEIPVLYPQTQMFMSLIERLCEADYPFPLLGMVHVSNFVRQERALRVDETFTSKFKVCEAVRNSKRGTIVEYQSHLVDAEGLIPWTSTMTVLHVHRNPLTPDDVKNAIEVPVEGDDVVEKPFLLAESAGRKYAAVSGDYNPIHMHGMLAKLMGFRKAIAHGLYTIGTVNAEIMNTTPAKFPIVTQAYFKRPAFLPSKNVVRTQVRTDGTAFSVNSSEGICLVEGEIMHAK</sequence>
<dbReference type="Pfam" id="PF01575">
    <property type="entry name" value="MaoC_dehydratas"/>
    <property type="match status" value="1"/>
</dbReference>
<dbReference type="AlphaFoldDB" id="A0A0L0G9F4"/>
<keyword evidence="3" id="KW-1185">Reference proteome</keyword>
<protein>
    <recommendedName>
        <fullName evidence="1">MaoC-like domain-containing protein</fullName>
    </recommendedName>
</protein>
<dbReference type="PANTHER" id="PTHR43841:SF3">
    <property type="entry name" value="(3R)-HYDROXYACYL-ACP DEHYDRATASE SUBUNIT HADB"/>
    <property type="match status" value="1"/>
</dbReference>
<dbReference type="GeneID" id="25902672"/>
<dbReference type="Gene3D" id="3.10.129.10">
    <property type="entry name" value="Hotdog Thioesterase"/>
    <property type="match status" value="1"/>
</dbReference>
<dbReference type="EMBL" id="KQ241691">
    <property type="protein sequence ID" value="KNC85647.1"/>
    <property type="molecule type" value="Genomic_DNA"/>
</dbReference>
<accession>A0A0L0G9F4</accession>
<evidence type="ECO:0000313" key="3">
    <source>
        <dbReference type="Proteomes" id="UP000054560"/>
    </source>
</evidence>
<evidence type="ECO:0000259" key="1">
    <source>
        <dbReference type="Pfam" id="PF01575"/>
    </source>
</evidence>
<feature type="domain" description="MaoC-like" evidence="1">
    <location>
        <begin position="210"/>
        <end position="280"/>
    </location>
</feature>
<name>A0A0L0G9F4_9EUKA</name>
<dbReference type="RefSeq" id="XP_014159549.1">
    <property type="nucleotide sequence ID" value="XM_014304074.1"/>
</dbReference>
<dbReference type="PANTHER" id="PTHR43841">
    <property type="entry name" value="3-HYDROXYACYL-THIOESTER DEHYDRATASE HTDX-RELATED"/>
    <property type="match status" value="1"/>
</dbReference>
<dbReference type="STRING" id="667725.A0A0L0G9F4"/>